<comment type="caution">
    <text evidence="2">The sequence shown here is derived from an EMBL/GenBank/DDBJ whole genome shotgun (WGS) entry which is preliminary data.</text>
</comment>
<dbReference type="AlphaFoldDB" id="A0A1G2APK0"/>
<evidence type="ECO:0000256" key="1">
    <source>
        <dbReference type="SAM" id="Phobius"/>
    </source>
</evidence>
<dbReference type="InterPro" id="IPR017853">
    <property type="entry name" value="GH"/>
</dbReference>
<accession>A0A1G2APK0</accession>
<dbReference type="InterPro" id="IPR018247">
    <property type="entry name" value="EF_Hand_1_Ca_BS"/>
</dbReference>
<sequence>MNNKFFIPFTVILVVFSAFFLLFVFLWNKDITAIFSRNRSEQQYVQQSILMNQLSPNSSSVQTGIFWRTNQKSNIAKFGGTYFLSGGRGAHFSWCEIEKTPGNYDFSTIDTYIHQWKQFDKKSIIAISAASSAETKTCALDEAHPNIHTVSPGWLFQTPYNVQFIDAPTKASTQKKSQKNQEDIIHDYWPIYWDPIFVDRFDKLYQALAKHLQETNLVQDVAWVEALHGRENSTSVTRDDIYLQYVEAFTSHTTLRKDFNDDQNINEKDFEIFWTNFLKQSIDHLTPALSSQGVKNMLVIVDFQTSSAKPSRYYEPFLTDIARYALKQGMLFGGKALNVEPNKMLRKPTIFIFASSEFLSVPKALWNDVTSIGQNTDTNNFQFNYANAIGDVRNIPLTHINYTYIAPEELSRIVATWPNDCPDLPKPSNAKNLCWPELEDVLRRLIPQLEPVKTQATQ</sequence>
<dbReference type="PROSITE" id="PS00018">
    <property type="entry name" value="EF_HAND_1"/>
    <property type="match status" value="1"/>
</dbReference>
<evidence type="ECO:0000313" key="2">
    <source>
        <dbReference type="EMBL" id="OGY78479.1"/>
    </source>
</evidence>
<dbReference type="SUPFAM" id="SSF51445">
    <property type="entry name" value="(Trans)glycosidases"/>
    <property type="match status" value="1"/>
</dbReference>
<keyword evidence="1" id="KW-1133">Transmembrane helix</keyword>
<organism evidence="2 3">
    <name type="scientific">Candidatus Kerfeldbacteria bacterium RIFCSPHIGHO2_02_FULL_42_14</name>
    <dbReference type="NCBI Taxonomy" id="1798540"/>
    <lineage>
        <taxon>Bacteria</taxon>
        <taxon>Candidatus Kerfeldiibacteriota</taxon>
    </lineage>
</organism>
<dbReference type="EMBL" id="MHKB01000015">
    <property type="protein sequence ID" value="OGY78479.1"/>
    <property type="molecule type" value="Genomic_DNA"/>
</dbReference>
<protein>
    <submittedName>
        <fullName evidence="2">Uncharacterized protein</fullName>
    </submittedName>
</protein>
<dbReference type="Proteomes" id="UP000177165">
    <property type="component" value="Unassembled WGS sequence"/>
</dbReference>
<name>A0A1G2APK0_9BACT</name>
<evidence type="ECO:0000313" key="3">
    <source>
        <dbReference type="Proteomes" id="UP000177165"/>
    </source>
</evidence>
<proteinExistence type="predicted"/>
<keyword evidence="1" id="KW-0472">Membrane</keyword>
<keyword evidence="1" id="KW-0812">Transmembrane</keyword>
<reference evidence="2 3" key="1">
    <citation type="journal article" date="2016" name="Nat. Commun.">
        <title>Thousands of microbial genomes shed light on interconnected biogeochemical processes in an aquifer system.</title>
        <authorList>
            <person name="Anantharaman K."/>
            <person name="Brown C.T."/>
            <person name="Hug L.A."/>
            <person name="Sharon I."/>
            <person name="Castelle C.J."/>
            <person name="Probst A.J."/>
            <person name="Thomas B.C."/>
            <person name="Singh A."/>
            <person name="Wilkins M.J."/>
            <person name="Karaoz U."/>
            <person name="Brodie E.L."/>
            <person name="Williams K.H."/>
            <person name="Hubbard S.S."/>
            <person name="Banfield J.F."/>
        </authorList>
    </citation>
    <scope>NUCLEOTIDE SEQUENCE [LARGE SCALE GENOMIC DNA]</scope>
</reference>
<gene>
    <name evidence="2" type="ORF">A3B74_02170</name>
</gene>
<dbReference type="Gene3D" id="3.20.20.80">
    <property type="entry name" value="Glycosidases"/>
    <property type="match status" value="1"/>
</dbReference>
<dbReference type="STRING" id="1798540.A3B74_02170"/>
<feature type="transmembrane region" description="Helical" evidence="1">
    <location>
        <begin position="6"/>
        <end position="27"/>
    </location>
</feature>